<dbReference type="PANTHER" id="PTHR10783:SF46">
    <property type="entry name" value="PROTEIN ERD1 HOMOLOG 2"/>
    <property type="match status" value="1"/>
</dbReference>
<dbReference type="EMBL" id="JAQQPM010000006">
    <property type="protein sequence ID" value="KAK2073281.1"/>
    <property type="molecule type" value="Genomic_DNA"/>
</dbReference>
<evidence type="ECO:0000313" key="8">
    <source>
        <dbReference type="Proteomes" id="UP001217918"/>
    </source>
</evidence>
<evidence type="ECO:0000256" key="4">
    <source>
        <dbReference type="ARBA" id="ARBA00023136"/>
    </source>
</evidence>
<evidence type="ECO:0000256" key="5">
    <source>
        <dbReference type="SAM" id="Phobius"/>
    </source>
</evidence>
<dbReference type="GO" id="GO:0016020">
    <property type="term" value="C:membrane"/>
    <property type="evidence" value="ECO:0007669"/>
    <property type="project" value="UniProtKB-SubCell"/>
</dbReference>
<feature type="domain" description="EXS" evidence="6">
    <location>
        <begin position="199"/>
        <end position="417"/>
    </location>
</feature>
<feature type="transmembrane region" description="Helical" evidence="5">
    <location>
        <begin position="104"/>
        <end position="125"/>
    </location>
</feature>
<dbReference type="Proteomes" id="UP001217918">
    <property type="component" value="Unassembled WGS sequence"/>
</dbReference>
<reference evidence="7" key="1">
    <citation type="journal article" date="2023" name="Mol. Plant Microbe Interact.">
        <title>Elucidating the Obligate Nature and Biological Capacity of an Invasive Fungal Corn Pathogen.</title>
        <authorList>
            <person name="MacCready J.S."/>
            <person name="Roggenkamp E.M."/>
            <person name="Gdanetz K."/>
            <person name="Chilvers M.I."/>
        </authorList>
    </citation>
    <scope>NUCLEOTIDE SEQUENCE</scope>
    <source>
        <strain evidence="7">PM02</strain>
    </source>
</reference>
<evidence type="ECO:0000259" key="6">
    <source>
        <dbReference type="PROSITE" id="PS51380"/>
    </source>
</evidence>
<dbReference type="PROSITE" id="PS51380">
    <property type="entry name" value="EXS"/>
    <property type="match status" value="1"/>
</dbReference>
<keyword evidence="2 5" id="KW-0812">Transmembrane</keyword>
<sequence length="423" mass="47071">MDGDPVVESELDSFSLTFPLPYRVAFLVTLAVWGWGLNLHYLHSIKIDVPSLIRYTGRTASPQLSHHRSTYRFATFLTAASALSLATFWLFTRRDPTLVLAYDWLPMLNLVVLAVLFVAPLRPLAVSHTGRRRTLATLRRISVGGLAEPGDGKFGDVLLADALTSYAKVIGDLYVCLCMFLVARGRSAAAFAAATARPDRACGGPVVVPLILAVPSAIRLRQCLVEYARERGAPRRDAAAGSGRQHLANALKYATAFPVIILSALMRNGGGGRGGGTLLFRTWLVAALVNSLYSFYWDVAKDWDLTLFAGARERNAPNQPFGLRPRLHVHRPVVYYLVMALDLLLRCTWSLKLSPHLDHLADYEGSIFLLEFLEIFRRWVWIFFRVETEWIRNTSTGLGDEDILLGNFQGNGSKYADEDEDED</sequence>
<comment type="subcellular location">
    <subcellularLocation>
        <location evidence="1">Membrane</location>
        <topology evidence="1">Multi-pass membrane protein</topology>
    </subcellularLocation>
</comment>
<comment type="caution">
    <text evidence="7">The sequence shown here is derived from an EMBL/GenBank/DDBJ whole genome shotgun (WGS) entry which is preliminary data.</text>
</comment>
<gene>
    <name evidence="7" type="ORF">P8C59_007572</name>
</gene>
<keyword evidence="3 5" id="KW-1133">Transmembrane helix</keyword>
<keyword evidence="4 5" id="KW-0472">Membrane</keyword>
<dbReference type="Pfam" id="PF03124">
    <property type="entry name" value="EXS"/>
    <property type="match status" value="1"/>
</dbReference>
<evidence type="ECO:0000313" key="7">
    <source>
        <dbReference type="EMBL" id="KAK2073281.1"/>
    </source>
</evidence>
<dbReference type="PANTHER" id="PTHR10783">
    <property type="entry name" value="XENOTROPIC AND POLYTROPIC RETROVIRUS RECEPTOR 1-RELATED"/>
    <property type="match status" value="1"/>
</dbReference>
<evidence type="ECO:0000256" key="2">
    <source>
        <dbReference type="ARBA" id="ARBA00022692"/>
    </source>
</evidence>
<proteinExistence type="predicted"/>
<evidence type="ECO:0000256" key="1">
    <source>
        <dbReference type="ARBA" id="ARBA00004141"/>
    </source>
</evidence>
<feature type="transmembrane region" description="Helical" evidence="5">
    <location>
        <begin position="20"/>
        <end position="42"/>
    </location>
</feature>
<keyword evidence="8" id="KW-1185">Reference proteome</keyword>
<evidence type="ECO:0000256" key="3">
    <source>
        <dbReference type="ARBA" id="ARBA00022989"/>
    </source>
</evidence>
<feature type="transmembrane region" description="Helical" evidence="5">
    <location>
        <begin position="73"/>
        <end position="92"/>
    </location>
</feature>
<organism evidence="7 8">
    <name type="scientific">Phyllachora maydis</name>
    <dbReference type="NCBI Taxonomy" id="1825666"/>
    <lineage>
        <taxon>Eukaryota</taxon>
        <taxon>Fungi</taxon>
        <taxon>Dikarya</taxon>
        <taxon>Ascomycota</taxon>
        <taxon>Pezizomycotina</taxon>
        <taxon>Sordariomycetes</taxon>
        <taxon>Sordariomycetidae</taxon>
        <taxon>Phyllachorales</taxon>
        <taxon>Phyllachoraceae</taxon>
        <taxon>Phyllachora</taxon>
    </lineage>
</organism>
<dbReference type="GO" id="GO:0005737">
    <property type="term" value="C:cytoplasm"/>
    <property type="evidence" value="ECO:0007669"/>
    <property type="project" value="TreeGrafter"/>
</dbReference>
<accession>A0AAD9I8R8</accession>
<dbReference type="AlphaFoldDB" id="A0AAD9I8R8"/>
<dbReference type="InterPro" id="IPR004342">
    <property type="entry name" value="EXS_C"/>
</dbReference>
<protein>
    <recommendedName>
        <fullName evidence="6">EXS domain-containing protein</fullName>
    </recommendedName>
</protein>
<name>A0AAD9I8R8_9PEZI</name>